<organism evidence="3 4">
    <name type="scientific">Sphingomonas gilva</name>
    <dbReference type="NCBI Taxonomy" id="2305907"/>
    <lineage>
        <taxon>Bacteria</taxon>
        <taxon>Pseudomonadati</taxon>
        <taxon>Pseudomonadota</taxon>
        <taxon>Alphaproteobacteria</taxon>
        <taxon>Sphingomonadales</taxon>
        <taxon>Sphingomonadaceae</taxon>
        <taxon>Sphingomonas</taxon>
    </lineage>
</organism>
<gene>
    <name evidence="3" type="ORF">D1610_14420</name>
</gene>
<proteinExistence type="predicted"/>
<feature type="region of interest" description="Disordered" evidence="1">
    <location>
        <begin position="1020"/>
        <end position="1044"/>
    </location>
</feature>
<keyword evidence="2" id="KW-0812">Transmembrane</keyword>
<name>A0A396RK40_9SPHN</name>
<evidence type="ECO:0000256" key="2">
    <source>
        <dbReference type="SAM" id="Phobius"/>
    </source>
</evidence>
<protein>
    <submittedName>
        <fullName evidence="3">Uncharacterized protein</fullName>
    </submittedName>
</protein>
<keyword evidence="4" id="KW-1185">Reference proteome</keyword>
<dbReference type="OrthoDB" id="7597031at2"/>
<dbReference type="EMBL" id="QWLV01000008">
    <property type="protein sequence ID" value="RHW16587.1"/>
    <property type="molecule type" value="Genomic_DNA"/>
</dbReference>
<feature type="compositionally biased region" description="Polar residues" evidence="1">
    <location>
        <begin position="1027"/>
        <end position="1038"/>
    </location>
</feature>
<accession>A0A396RK40</accession>
<evidence type="ECO:0000256" key="1">
    <source>
        <dbReference type="SAM" id="MobiDB-lite"/>
    </source>
</evidence>
<dbReference type="AlphaFoldDB" id="A0A396RK40"/>
<evidence type="ECO:0000313" key="4">
    <source>
        <dbReference type="Proteomes" id="UP000266693"/>
    </source>
</evidence>
<evidence type="ECO:0000313" key="3">
    <source>
        <dbReference type="EMBL" id="RHW16587.1"/>
    </source>
</evidence>
<dbReference type="InterPro" id="IPR021730">
    <property type="entry name" value="YdbH"/>
</dbReference>
<sequence>MDDPGPEVDSPPRRRWRMRVALVAGGVAAVGLLGVWTQRKPIVEGYVNRELTARGVEARYEIADLGFNRQRLTDVVIGDPLNPDLTARVIDLNISVGFSGAELHGFHAEGLRVRGRLVDGRLSLGEIDKLLPPPSGKPFTLPDIAAGFTDARMRLETPAGVIGLKLDGAGPLTDGFSGRLAAVSEQLAAGGCTLASPTAWVRVSVVERQPHIAGPVRFDAADCGEARAQDGTIDVDLALEESLDRWRGKAEIAVARVASGENWLGGVSGEIDFNGGTPRTDGNLRLAVRDFLLAGNRGQGLEAAGGYMLGQTGRRFDGTVAVRRARIAPAMIASLDGARGAADGTPAGPLLDRLAQAARRASGEVRARAALAIEQHDGRGWAALSGLDARSGSGARLTLSDGDGLRFAWPGGRPEVDGLATLSGGGFPSATVRIAQAGPGGAITGTALVSPLTGEGARLALRPVDFTVAPGGGTRFSTRIELSGPLGDGRVDGLTLPLSGTWDGAGALALNPDCGAMAFQRLAISGLVLDPATLRLCPASGAMLRIADGRVTGGARIAAPRLSGRLGSTPVTLAAAGSDVSLAQGGFAIDGLAARLGAEGRVTRLDFGRLEGRIEGDAVSGAFSGGGGQIANVPLILSDAAGRWRLLDGVLDVTGATGVSDEQTPPRFQPMTVPDVALKLADNVITATGTITEPTTSRRVGDVDIRHDLSAGEGRALLAVPGITFDEGLQPEMLTRLTLGVAANVRGTVTGEGRIDWDQRGVTSTGVFRTAGADLAAAFGPVKGLTTEIRFTDLLGLVSAPGQTATVAEVNPGIAVNDGVIRYRLLADQKVQVEGGRWPFAGGELILEPTVLDFGEQAERRLTFTVDGLDAARFIQQLEFENVAATGIFDGKLPMVFDANGGRIDDGRLTVRPGGGTLAYVGEVSNADLGTWGKLAFDALKSIRYDRLTIDLDGAIDGEIVTQIRFNGVNQGTTEGQAGYFKELIGLPFIFNITIRAPFRGLLSTARSFTDPSELIRSQLPEIDSPDISSPKPNVQPQESEELP</sequence>
<dbReference type="Pfam" id="PF11739">
    <property type="entry name" value="YdbH-like"/>
    <property type="match status" value="1"/>
</dbReference>
<dbReference type="RefSeq" id="WP_118864899.1">
    <property type="nucleotide sequence ID" value="NZ_QWLV01000008.1"/>
</dbReference>
<keyword evidence="2" id="KW-0472">Membrane</keyword>
<comment type="caution">
    <text evidence="3">The sequence shown here is derived from an EMBL/GenBank/DDBJ whole genome shotgun (WGS) entry which is preliminary data.</text>
</comment>
<keyword evidence="2" id="KW-1133">Transmembrane helix</keyword>
<dbReference type="Proteomes" id="UP000266693">
    <property type="component" value="Unassembled WGS sequence"/>
</dbReference>
<reference evidence="3 4" key="1">
    <citation type="submission" date="2018-08" db="EMBL/GenBank/DDBJ databases">
        <title>The multiple taxonomic identification of Sphingomonas gilva.</title>
        <authorList>
            <person name="Zhu D."/>
            <person name="Zheng S."/>
        </authorList>
    </citation>
    <scope>NUCLEOTIDE SEQUENCE [LARGE SCALE GENOMIC DNA]</scope>
    <source>
        <strain evidence="3 4">ZDH117</strain>
    </source>
</reference>
<feature type="transmembrane region" description="Helical" evidence="2">
    <location>
        <begin position="20"/>
        <end position="37"/>
    </location>
</feature>